<dbReference type="InterPro" id="IPR013057">
    <property type="entry name" value="AA_transpt_TM"/>
</dbReference>
<keyword evidence="8" id="KW-1185">Reference proteome</keyword>
<dbReference type="PANTHER" id="PTHR22950">
    <property type="entry name" value="AMINO ACID TRANSPORTER"/>
    <property type="match status" value="1"/>
</dbReference>
<keyword evidence="2 5" id="KW-0812">Transmembrane</keyword>
<feature type="transmembrane region" description="Helical" evidence="5">
    <location>
        <begin position="172"/>
        <end position="194"/>
    </location>
</feature>
<evidence type="ECO:0000256" key="1">
    <source>
        <dbReference type="ARBA" id="ARBA00004141"/>
    </source>
</evidence>
<evidence type="ECO:0000256" key="5">
    <source>
        <dbReference type="SAM" id="Phobius"/>
    </source>
</evidence>
<accession>A0ABR2K4C0</accession>
<gene>
    <name evidence="7" type="ORF">M9Y10_041216</name>
</gene>
<dbReference type="Proteomes" id="UP001470230">
    <property type="component" value="Unassembled WGS sequence"/>
</dbReference>
<name>A0ABR2K4C0_9EUKA</name>
<keyword evidence="4 5" id="KW-0472">Membrane</keyword>
<comment type="subcellular location">
    <subcellularLocation>
        <location evidence="1">Membrane</location>
        <topology evidence="1">Multi-pass membrane protein</topology>
    </subcellularLocation>
</comment>
<keyword evidence="3 5" id="KW-1133">Transmembrane helix</keyword>
<feature type="transmembrane region" description="Helical" evidence="5">
    <location>
        <begin position="106"/>
        <end position="127"/>
    </location>
</feature>
<feature type="domain" description="Amino acid transporter transmembrane" evidence="6">
    <location>
        <begin position="16"/>
        <end position="224"/>
    </location>
</feature>
<evidence type="ECO:0000256" key="3">
    <source>
        <dbReference type="ARBA" id="ARBA00022989"/>
    </source>
</evidence>
<evidence type="ECO:0000313" key="7">
    <source>
        <dbReference type="EMBL" id="KAK8885762.1"/>
    </source>
</evidence>
<protein>
    <recommendedName>
        <fullName evidence="6">Amino acid transporter transmembrane domain-containing protein</fullName>
    </recommendedName>
</protein>
<dbReference type="EMBL" id="JAPFFF010000007">
    <property type="protein sequence ID" value="KAK8885762.1"/>
    <property type="molecule type" value="Genomic_DNA"/>
</dbReference>
<feature type="transmembrane region" description="Helical" evidence="5">
    <location>
        <begin position="58"/>
        <end position="76"/>
    </location>
</feature>
<organism evidence="7 8">
    <name type="scientific">Tritrichomonas musculus</name>
    <dbReference type="NCBI Taxonomy" id="1915356"/>
    <lineage>
        <taxon>Eukaryota</taxon>
        <taxon>Metamonada</taxon>
        <taxon>Parabasalia</taxon>
        <taxon>Tritrichomonadida</taxon>
        <taxon>Tritrichomonadidae</taxon>
        <taxon>Tritrichomonas</taxon>
    </lineage>
</organism>
<comment type="caution">
    <text evidence="7">The sequence shown here is derived from an EMBL/GenBank/DDBJ whole genome shotgun (WGS) entry which is preliminary data.</text>
</comment>
<feature type="transmembrane region" description="Helical" evidence="5">
    <location>
        <begin position="206"/>
        <end position="229"/>
    </location>
</feature>
<evidence type="ECO:0000313" key="8">
    <source>
        <dbReference type="Proteomes" id="UP001470230"/>
    </source>
</evidence>
<sequence>MFGYQVKTKGFDITHSIKYFQINQQSAKSLAVLIFAFEFYPLTYPGLRDCKDSRKSNLFKVFFIIIIFIFIIYATIGTFNYLTFFDETKIGIILDHFPDDTEAEKILLIIGNILTLFFVLQTIPFRLNSCRYVLLSTINSLTSFPHDIWAFMGIIICLLALALSNLTDDYLIFLEVGNNIMASILLYIIPPILYIKAYKVSDCWHFTIAIILLTVGILATIFMIIYNGFY</sequence>
<evidence type="ECO:0000256" key="2">
    <source>
        <dbReference type="ARBA" id="ARBA00022692"/>
    </source>
</evidence>
<evidence type="ECO:0000256" key="4">
    <source>
        <dbReference type="ARBA" id="ARBA00023136"/>
    </source>
</evidence>
<evidence type="ECO:0000259" key="6">
    <source>
        <dbReference type="Pfam" id="PF01490"/>
    </source>
</evidence>
<feature type="transmembrane region" description="Helical" evidence="5">
    <location>
        <begin position="148"/>
        <end position="166"/>
    </location>
</feature>
<reference evidence="7 8" key="1">
    <citation type="submission" date="2024-04" db="EMBL/GenBank/DDBJ databases">
        <title>Tritrichomonas musculus Genome.</title>
        <authorList>
            <person name="Alves-Ferreira E."/>
            <person name="Grigg M."/>
            <person name="Lorenzi H."/>
            <person name="Galac M."/>
        </authorList>
    </citation>
    <scope>NUCLEOTIDE SEQUENCE [LARGE SCALE GENOMIC DNA]</scope>
    <source>
        <strain evidence="7 8">EAF2021</strain>
    </source>
</reference>
<proteinExistence type="predicted"/>
<dbReference type="Pfam" id="PF01490">
    <property type="entry name" value="Aa_trans"/>
    <property type="match status" value="1"/>
</dbReference>